<protein>
    <submittedName>
        <fullName evidence="2">Clathrin_bdg domain-containing protein</fullName>
    </submittedName>
</protein>
<sequence>MHVSKFYNWQNLNNGSVTASYSVSRNNNNVYPNPPPNNFNFGSERPPLPTYNEAGSLPEKVKPVNFDAPSLPNITITQNNLQTVNAISGAIIQPEDIPPPAFESVVQLNFDAPPEQTNHNILPNNSAINHTNDTLNWLATNAENSHPQIIEEPEEPTFIPPQPLKPIIYWDHEMINNGIVDMQTQKQPDEDIYQSTYADFSTINTQASSSSHDPDVADWDAHTDIPTSPHVKTPPSSMKTNLTNNPTNFIFVSNDHINFDDEPTPPNSSFVGIPLDSGVKTQDLYTLTTEDDKTSNV</sequence>
<dbReference type="Proteomes" id="UP000095286">
    <property type="component" value="Unplaced"/>
</dbReference>
<evidence type="ECO:0000313" key="2">
    <source>
        <dbReference type="WBParaSite" id="RSKR_0000205900.1"/>
    </source>
</evidence>
<evidence type="ECO:0000313" key="1">
    <source>
        <dbReference type="Proteomes" id="UP000095286"/>
    </source>
</evidence>
<organism evidence="1 2">
    <name type="scientific">Rhabditophanes sp. KR3021</name>
    <dbReference type="NCBI Taxonomy" id="114890"/>
    <lineage>
        <taxon>Eukaryota</taxon>
        <taxon>Metazoa</taxon>
        <taxon>Ecdysozoa</taxon>
        <taxon>Nematoda</taxon>
        <taxon>Chromadorea</taxon>
        <taxon>Rhabditida</taxon>
        <taxon>Tylenchina</taxon>
        <taxon>Panagrolaimomorpha</taxon>
        <taxon>Strongyloidoidea</taxon>
        <taxon>Alloionematidae</taxon>
        <taxon>Rhabditophanes</taxon>
    </lineage>
</organism>
<name>A0AC35TMQ1_9BILA</name>
<reference evidence="2" key="1">
    <citation type="submission" date="2016-11" db="UniProtKB">
        <authorList>
            <consortium name="WormBaseParasite"/>
        </authorList>
    </citation>
    <scope>IDENTIFICATION</scope>
    <source>
        <strain evidence="2">KR3021</strain>
    </source>
</reference>
<proteinExistence type="predicted"/>
<accession>A0AC35TMQ1</accession>
<dbReference type="WBParaSite" id="RSKR_0000205900.1">
    <property type="protein sequence ID" value="RSKR_0000205900.1"/>
    <property type="gene ID" value="RSKR_0000205900"/>
</dbReference>